<feature type="non-terminal residue" evidence="1">
    <location>
        <position position="1"/>
    </location>
</feature>
<sequence>CCHGNHCVLVFRNTELAWCPVFVEMTYDDVMAVDIPEFLQALGLPPIEIEDWTGLSGISLAQEFQNPKWQTKTKTKNKKIAEGLIAL</sequence>
<accession>A0AAD1T517</accession>
<keyword evidence="2" id="KW-1185">Reference proteome</keyword>
<name>A0AAD1T517_PELCU</name>
<proteinExistence type="predicted"/>
<gene>
    <name evidence="1" type="ORF">PECUL_23A060072</name>
</gene>
<dbReference type="Proteomes" id="UP001295444">
    <property type="component" value="Chromosome 09"/>
</dbReference>
<reference evidence="1" key="1">
    <citation type="submission" date="2022-03" db="EMBL/GenBank/DDBJ databases">
        <authorList>
            <person name="Alioto T."/>
            <person name="Alioto T."/>
            <person name="Gomez Garrido J."/>
        </authorList>
    </citation>
    <scope>NUCLEOTIDE SEQUENCE</scope>
</reference>
<organism evidence="1 2">
    <name type="scientific">Pelobates cultripes</name>
    <name type="common">Western spadefoot toad</name>
    <dbReference type="NCBI Taxonomy" id="61616"/>
    <lineage>
        <taxon>Eukaryota</taxon>
        <taxon>Metazoa</taxon>
        <taxon>Chordata</taxon>
        <taxon>Craniata</taxon>
        <taxon>Vertebrata</taxon>
        <taxon>Euteleostomi</taxon>
        <taxon>Amphibia</taxon>
        <taxon>Batrachia</taxon>
        <taxon>Anura</taxon>
        <taxon>Pelobatoidea</taxon>
        <taxon>Pelobatidae</taxon>
        <taxon>Pelobates</taxon>
    </lineage>
</organism>
<evidence type="ECO:0000313" key="1">
    <source>
        <dbReference type="EMBL" id="CAH2315235.1"/>
    </source>
</evidence>
<protein>
    <submittedName>
        <fullName evidence="1">Uncharacterized protein</fullName>
    </submittedName>
</protein>
<dbReference type="EMBL" id="OW240920">
    <property type="protein sequence ID" value="CAH2315235.1"/>
    <property type="molecule type" value="Genomic_DNA"/>
</dbReference>
<evidence type="ECO:0000313" key="2">
    <source>
        <dbReference type="Proteomes" id="UP001295444"/>
    </source>
</evidence>
<dbReference type="AlphaFoldDB" id="A0AAD1T517"/>